<keyword evidence="3" id="KW-1185">Reference proteome</keyword>
<feature type="transmembrane region" description="Helical" evidence="1">
    <location>
        <begin position="301"/>
        <end position="323"/>
    </location>
</feature>
<feature type="transmembrane region" description="Helical" evidence="1">
    <location>
        <begin position="266"/>
        <end position="289"/>
    </location>
</feature>
<keyword evidence="1" id="KW-0472">Membrane</keyword>
<evidence type="ECO:0000313" key="3">
    <source>
        <dbReference type="Proteomes" id="UP000794436"/>
    </source>
</evidence>
<gene>
    <name evidence="2" type="ORF">Poli38472_003441</name>
</gene>
<feature type="transmembrane region" description="Helical" evidence="1">
    <location>
        <begin position="398"/>
        <end position="421"/>
    </location>
</feature>
<dbReference type="AlphaFoldDB" id="A0A8K1C6J0"/>
<proteinExistence type="predicted"/>
<evidence type="ECO:0000256" key="1">
    <source>
        <dbReference type="SAM" id="Phobius"/>
    </source>
</evidence>
<feature type="transmembrane region" description="Helical" evidence="1">
    <location>
        <begin position="109"/>
        <end position="129"/>
    </location>
</feature>
<evidence type="ECO:0000313" key="2">
    <source>
        <dbReference type="EMBL" id="TMW57516.1"/>
    </source>
</evidence>
<comment type="caution">
    <text evidence="2">The sequence shown here is derived from an EMBL/GenBank/DDBJ whole genome shotgun (WGS) entry which is preliminary data.</text>
</comment>
<name>A0A8K1C6J0_PYTOL</name>
<feature type="transmembrane region" description="Helical" evidence="1">
    <location>
        <begin position="233"/>
        <end position="254"/>
    </location>
</feature>
<dbReference type="Proteomes" id="UP000794436">
    <property type="component" value="Unassembled WGS sequence"/>
</dbReference>
<dbReference type="EMBL" id="SPLM01000144">
    <property type="protein sequence ID" value="TMW57516.1"/>
    <property type="molecule type" value="Genomic_DNA"/>
</dbReference>
<keyword evidence="1" id="KW-0812">Transmembrane</keyword>
<feature type="transmembrane region" description="Helical" evidence="1">
    <location>
        <begin position="149"/>
        <end position="170"/>
    </location>
</feature>
<feature type="transmembrane region" description="Helical" evidence="1">
    <location>
        <begin position="359"/>
        <end position="378"/>
    </location>
</feature>
<sequence>MQAPSQGNRYLYRIVQSRPSPVVEMSKGLKHAIFRQETARKLTRLKRKYSHLAAILYVATFPISIAVLFCGASEGQILAMISSSLQIPMMVFVVLSLRIDMLRLLLSTYDFWFFSIMNFMTLTLLALSYRDSRVVLAFFTWLNMQYNVSIDATLSNSRGSILASFICVSYRRAVKLEKIQDATSPRKIVSVRVSSNAAALLEHVASDIVYNAEQTLFGYWLSLDAWPAWKQRLFQSSGLLGLDLNGILFLYWSYVAQEKLSPTLEMLTILVGVVASFLTLCFCGICFAYQNPGLLRHVCFSFDYAFLMFQFTVMHLSACDIFLWDQRSFIILSSLIWRHWVLSVDAITPPARHKLGLNLRHTAVLVFTLVVSSSISLYEFANGTKWRLRNRKLMTIKAYGHSVDVMILPVFFTRVLMVLLWDVRLVWRVVKEREENALVVTQGVMAFQQSKISSDLALLPAPHATQICPSRVTS</sequence>
<feature type="transmembrane region" description="Helical" evidence="1">
    <location>
        <begin position="75"/>
        <end position="97"/>
    </location>
</feature>
<evidence type="ECO:0008006" key="4">
    <source>
        <dbReference type="Google" id="ProtNLM"/>
    </source>
</evidence>
<protein>
    <recommendedName>
        <fullName evidence="4">Transmembrane protein</fullName>
    </recommendedName>
</protein>
<keyword evidence="1" id="KW-1133">Transmembrane helix</keyword>
<organism evidence="2 3">
    <name type="scientific">Pythium oligandrum</name>
    <name type="common">Mycoparasitic fungus</name>
    <dbReference type="NCBI Taxonomy" id="41045"/>
    <lineage>
        <taxon>Eukaryota</taxon>
        <taxon>Sar</taxon>
        <taxon>Stramenopiles</taxon>
        <taxon>Oomycota</taxon>
        <taxon>Peronosporomycetes</taxon>
        <taxon>Pythiales</taxon>
        <taxon>Pythiaceae</taxon>
        <taxon>Pythium</taxon>
    </lineage>
</organism>
<reference evidence="2" key="1">
    <citation type="submission" date="2019-03" db="EMBL/GenBank/DDBJ databases">
        <title>Long read genome sequence of the mycoparasitic Pythium oligandrum ATCC 38472 isolated from sugarbeet rhizosphere.</title>
        <authorList>
            <person name="Gaulin E."/>
        </authorList>
    </citation>
    <scope>NUCLEOTIDE SEQUENCE</scope>
    <source>
        <strain evidence="2">ATCC 38472_TT</strain>
    </source>
</reference>
<accession>A0A8K1C6J0</accession>
<feature type="transmembrane region" description="Helical" evidence="1">
    <location>
        <begin position="49"/>
        <end position="69"/>
    </location>
</feature>